<sequence>MQHQVATSARKLKLSQIRSRLSICLCISTSSASGATGICLLASRICSTIMVISGKQLPSSKEADAAFGQRAYLNLIFSTKSTNIYVKNHYNQ</sequence>
<protein>
    <submittedName>
        <fullName evidence="1">Uncharacterized protein</fullName>
    </submittedName>
</protein>
<organism evidence="1 2">
    <name type="scientific">Solanum commersonii</name>
    <name type="common">Commerson's wild potato</name>
    <name type="synonym">Commerson's nightshade</name>
    <dbReference type="NCBI Taxonomy" id="4109"/>
    <lineage>
        <taxon>Eukaryota</taxon>
        <taxon>Viridiplantae</taxon>
        <taxon>Streptophyta</taxon>
        <taxon>Embryophyta</taxon>
        <taxon>Tracheophyta</taxon>
        <taxon>Spermatophyta</taxon>
        <taxon>Magnoliopsida</taxon>
        <taxon>eudicotyledons</taxon>
        <taxon>Gunneridae</taxon>
        <taxon>Pentapetalae</taxon>
        <taxon>asterids</taxon>
        <taxon>lamiids</taxon>
        <taxon>Solanales</taxon>
        <taxon>Solanaceae</taxon>
        <taxon>Solanoideae</taxon>
        <taxon>Solaneae</taxon>
        <taxon>Solanum</taxon>
    </lineage>
</organism>
<proteinExistence type="predicted"/>
<dbReference type="EMBL" id="JACXVP010000012">
    <property type="protein sequence ID" value="KAG5569808.1"/>
    <property type="molecule type" value="Genomic_DNA"/>
</dbReference>
<keyword evidence="2" id="KW-1185">Reference proteome</keyword>
<evidence type="ECO:0000313" key="1">
    <source>
        <dbReference type="EMBL" id="KAG5569808.1"/>
    </source>
</evidence>
<name>A0A9J5W3C4_SOLCO</name>
<gene>
    <name evidence="1" type="ORF">H5410_059574</name>
</gene>
<comment type="caution">
    <text evidence="1">The sequence shown here is derived from an EMBL/GenBank/DDBJ whole genome shotgun (WGS) entry which is preliminary data.</text>
</comment>
<evidence type="ECO:0000313" key="2">
    <source>
        <dbReference type="Proteomes" id="UP000824120"/>
    </source>
</evidence>
<reference evidence="1 2" key="1">
    <citation type="submission" date="2020-09" db="EMBL/GenBank/DDBJ databases">
        <title>De no assembly of potato wild relative species, Solanum commersonii.</title>
        <authorList>
            <person name="Cho K."/>
        </authorList>
    </citation>
    <scope>NUCLEOTIDE SEQUENCE [LARGE SCALE GENOMIC DNA]</scope>
    <source>
        <strain evidence="1">LZ3.2</strain>
        <tissue evidence="1">Leaf</tissue>
    </source>
</reference>
<dbReference type="Proteomes" id="UP000824120">
    <property type="component" value="Chromosome 12"/>
</dbReference>
<accession>A0A9J5W3C4</accession>
<dbReference type="AlphaFoldDB" id="A0A9J5W3C4"/>